<organism evidence="1">
    <name type="scientific">Podoviridae sp. ctiJY10</name>
    <dbReference type="NCBI Taxonomy" id="2826572"/>
    <lineage>
        <taxon>Viruses</taxon>
        <taxon>Duplodnaviria</taxon>
        <taxon>Heunggongvirae</taxon>
        <taxon>Uroviricota</taxon>
        <taxon>Caudoviricetes</taxon>
    </lineage>
</organism>
<dbReference type="EMBL" id="BK015060">
    <property type="protein sequence ID" value="DAD89420.1"/>
    <property type="molecule type" value="Genomic_DNA"/>
</dbReference>
<protein>
    <submittedName>
        <fullName evidence="1">Uncharacterized protein</fullName>
    </submittedName>
</protein>
<proteinExistence type="predicted"/>
<evidence type="ECO:0000313" key="1">
    <source>
        <dbReference type="EMBL" id="DAD89420.1"/>
    </source>
</evidence>
<reference evidence="1" key="1">
    <citation type="journal article" date="2021" name="Proc. Natl. Acad. Sci. U.S.A.">
        <title>A Catalog of Tens of Thousands of Viruses from Human Metagenomes Reveals Hidden Associations with Chronic Diseases.</title>
        <authorList>
            <person name="Tisza M.J."/>
            <person name="Buck C.B."/>
        </authorList>
    </citation>
    <scope>NUCLEOTIDE SEQUENCE</scope>
    <source>
        <strain evidence="1">CtiJY10</strain>
    </source>
</reference>
<accession>A0A8S5N4P1</accession>
<name>A0A8S5N4P1_9CAUD</name>
<sequence length="93" mass="10965">MKEYIDRAEYRERLSDLESWCQDLRKPGLTQALQMFDEIPAADVTEVIPCRECIHYEQGVCLKIYSDGNVHTEAWQSRKPDDFCSYGERKETE</sequence>